<name>A0AAN6DXT5_9EURO</name>
<dbReference type="InterPro" id="IPR013112">
    <property type="entry name" value="FAD-bd_8"/>
</dbReference>
<feature type="domain" description="FAD-binding FR-type" evidence="11">
    <location>
        <begin position="347"/>
        <end position="469"/>
    </location>
</feature>
<dbReference type="EMBL" id="MU404353">
    <property type="protein sequence ID" value="KAI1614640.1"/>
    <property type="molecule type" value="Genomic_DNA"/>
</dbReference>
<evidence type="ECO:0000256" key="9">
    <source>
        <dbReference type="ARBA" id="ARBA00023136"/>
    </source>
</evidence>
<keyword evidence="13" id="KW-1185">Reference proteome</keyword>
<feature type="transmembrane region" description="Helical" evidence="10">
    <location>
        <begin position="260"/>
        <end position="283"/>
    </location>
</feature>
<keyword evidence="7" id="KW-0560">Oxidoreductase</keyword>
<dbReference type="Gene3D" id="3.40.50.80">
    <property type="entry name" value="Nucleotide-binding domain of ferredoxin-NADP reductase (FNR) module"/>
    <property type="match status" value="1"/>
</dbReference>
<dbReference type="PANTHER" id="PTHR32361">
    <property type="entry name" value="FERRIC/CUPRIC REDUCTASE TRANSMEMBRANE COMPONENT"/>
    <property type="match status" value="1"/>
</dbReference>
<evidence type="ECO:0000256" key="7">
    <source>
        <dbReference type="ARBA" id="ARBA00023002"/>
    </source>
</evidence>
<evidence type="ECO:0000256" key="1">
    <source>
        <dbReference type="ARBA" id="ARBA00004141"/>
    </source>
</evidence>
<comment type="subcellular location">
    <subcellularLocation>
        <location evidence="1">Membrane</location>
        <topology evidence="1">Multi-pass membrane protein</topology>
    </subcellularLocation>
</comment>
<dbReference type="GO" id="GO:0000293">
    <property type="term" value="F:ferric-chelate reductase activity"/>
    <property type="evidence" value="ECO:0007669"/>
    <property type="project" value="UniProtKB-ARBA"/>
</dbReference>
<protein>
    <submittedName>
        <fullName evidence="12">Ferric-chelate reductase</fullName>
    </submittedName>
</protein>
<organism evidence="12 13">
    <name type="scientific">Exophiala viscosa</name>
    <dbReference type="NCBI Taxonomy" id="2486360"/>
    <lineage>
        <taxon>Eukaryota</taxon>
        <taxon>Fungi</taxon>
        <taxon>Dikarya</taxon>
        <taxon>Ascomycota</taxon>
        <taxon>Pezizomycotina</taxon>
        <taxon>Eurotiomycetes</taxon>
        <taxon>Chaetothyriomycetidae</taxon>
        <taxon>Chaetothyriales</taxon>
        <taxon>Herpotrichiellaceae</taxon>
        <taxon>Exophiala</taxon>
    </lineage>
</organism>
<evidence type="ECO:0000313" key="12">
    <source>
        <dbReference type="EMBL" id="KAI1614640.1"/>
    </source>
</evidence>
<dbReference type="GO" id="GO:0006879">
    <property type="term" value="P:intracellular iron ion homeostasis"/>
    <property type="evidence" value="ECO:0007669"/>
    <property type="project" value="TreeGrafter"/>
</dbReference>
<proteinExistence type="inferred from homology"/>
<dbReference type="InterPro" id="IPR051410">
    <property type="entry name" value="Ferric/Cupric_Reductase"/>
</dbReference>
<reference evidence="12" key="1">
    <citation type="journal article" date="2022" name="bioRxiv">
        <title>Deciphering the potential niche of two novel black yeast fungi from a biological soil crust based on their genomes, phenotypes, and melanin regulation.</title>
        <authorList>
            <consortium name="DOE Joint Genome Institute"/>
            <person name="Carr E.C."/>
            <person name="Barton Q."/>
            <person name="Grambo S."/>
            <person name="Sullivan M."/>
            <person name="Renfro C.M."/>
            <person name="Kuo A."/>
            <person name="Pangilinan J."/>
            <person name="Lipzen A."/>
            <person name="Keymanesh K."/>
            <person name="Savage E."/>
            <person name="Barry K."/>
            <person name="Grigoriev I.V."/>
            <person name="Riekhof W.R."/>
            <person name="Harris S.S."/>
        </authorList>
    </citation>
    <scope>NUCLEOTIDE SEQUENCE</scope>
    <source>
        <strain evidence="12">JF 03-4F</strain>
    </source>
</reference>
<evidence type="ECO:0000256" key="3">
    <source>
        <dbReference type="ARBA" id="ARBA00022448"/>
    </source>
</evidence>
<keyword evidence="4 10" id="KW-0812">Transmembrane</keyword>
<dbReference type="InterPro" id="IPR013121">
    <property type="entry name" value="Fe_red_NAD-bd_6"/>
</dbReference>
<dbReference type="AlphaFoldDB" id="A0AAN6DXT5"/>
<feature type="transmembrane region" description="Helical" evidence="10">
    <location>
        <begin position="134"/>
        <end position="156"/>
    </location>
</feature>
<accession>A0AAN6DXT5</accession>
<dbReference type="GO" id="GO:0015677">
    <property type="term" value="P:copper ion import"/>
    <property type="evidence" value="ECO:0007669"/>
    <property type="project" value="TreeGrafter"/>
</dbReference>
<evidence type="ECO:0000256" key="5">
    <source>
        <dbReference type="ARBA" id="ARBA00022982"/>
    </source>
</evidence>
<dbReference type="Pfam" id="PF08030">
    <property type="entry name" value="NAD_binding_6"/>
    <property type="match status" value="1"/>
</dbReference>
<comment type="caution">
    <text evidence="12">The sequence shown here is derived from an EMBL/GenBank/DDBJ whole genome shotgun (WGS) entry which is preliminary data.</text>
</comment>
<evidence type="ECO:0000256" key="8">
    <source>
        <dbReference type="ARBA" id="ARBA00023065"/>
    </source>
</evidence>
<evidence type="ECO:0000256" key="2">
    <source>
        <dbReference type="ARBA" id="ARBA00006278"/>
    </source>
</evidence>
<keyword evidence="5" id="KW-0249">Electron transport</keyword>
<dbReference type="GO" id="GO:0005886">
    <property type="term" value="C:plasma membrane"/>
    <property type="evidence" value="ECO:0007669"/>
    <property type="project" value="TreeGrafter"/>
</dbReference>
<dbReference type="GO" id="GO:0006826">
    <property type="term" value="P:iron ion transport"/>
    <property type="evidence" value="ECO:0007669"/>
    <property type="project" value="TreeGrafter"/>
</dbReference>
<dbReference type="CDD" id="cd06186">
    <property type="entry name" value="NOX_Duox_like_FAD_NADP"/>
    <property type="match status" value="1"/>
</dbReference>
<dbReference type="Pfam" id="PF01794">
    <property type="entry name" value="Ferric_reduct"/>
    <property type="match status" value="1"/>
</dbReference>
<keyword evidence="8" id="KW-0406">Ion transport</keyword>
<dbReference type="SFLD" id="SFLDG01168">
    <property type="entry name" value="Ferric_reductase_subgroup_(FRE"/>
    <property type="match status" value="1"/>
</dbReference>
<evidence type="ECO:0000256" key="10">
    <source>
        <dbReference type="SAM" id="Phobius"/>
    </source>
</evidence>
<feature type="transmembrane region" description="Helical" evidence="10">
    <location>
        <begin position="55"/>
        <end position="76"/>
    </location>
</feature>
<dbReference type="PROSITE" id="PS51384">
    <property type="entry name" value="FAD_FR"/>
    <property type="match status" value="1"/>
</dbReference>
<dbReference type="InterPro" id="IPR017927">
    <property type="entry name" value="FAD-bd_FR_type"/>
</dbReference>
<dbReference type="SUPFAM" id="SSF52343">
    <property type="entry name" value="Ferredoxin reductase-like, C-terminal NADP-linked domain"/>
    <property type="match status" value="1"/>
</dbReference>
<dbReference type="Proteomes" id="UP001203852">
    <property type="component" value="Unassembled WGS sequence"/>
</dbReference>
<dbReference type="InterPro" id="IPR039261">
    <property type="entry name" value="FNR_nucleotide-bd"/>
</dbReference>
<evidence type="ECO:0000256" key="4">
    <source>
        <dbReference type="ARBA" id="ARBA00022692"/>
    </source>
</evidence>
<keyword evidence="3" id="KW-0813">Transport</keyword>
<comment type="similarity">
    <text evidence="2">Belongs to the ferric reductase (FRE) family.</text>
</comment>
<dbReference type="InterPro" id="IPR013130">
    <property type="entry name" value="Fe3_Rdtase_TM_dom"/>
</dbReference>
<keyword evidence="9 10" id="KW-0472">Membrane</keyword>
<keyword evidence="6 10" id="KW-1133">Transmembrane helix</keyword>
<sequence>MVALFNMLPARHIQNLSDATALQHHWGYADRAIPCTNDAGSCAYLDSVYHSHDLGMLYCGIFWSTIAGILFVWAIARRFFQPSEMHPVTLPEKGRPSSVSRHGLHRLQNTFASFGRRYLLSGCLRPVFGRTTRLQVVILAVLTGYLAVWTFVGITYKQWITPVKGMPGTYNTRTGLGPWADRVGVLAYALTPLSVMLSSRESLLSLLTGIPYQHFNFLHRWLGYIMLLQGSLHTIGWCVVEMRLYQPQPQTGLEWIAQKYMIWGVVAMFLLTIIFILSTPWAIRRTGYEFFRKSHYVVAMLYIGACWGHWSRLDCYLIASLVLWLIDRGVRLVRTGLIHYNYLAGSSMGFRSAGAAITYFPDAKNGDVVRLDFTHPQGPWDVGAHFYLCFPEVSIWQAHPFTPCSLPGDSSKGQMHSYILRAKSGATKVLADLAATKTVSRNSEKVSAGPALPTTPVIVAGPYGGSILSHLEPDTNVMCVAGGTGVTFVLPVLLQLVKNTTRSNRRIQLIWVVRRSGDVAWIKPELDVLRQAEASHGLIVRIFVTRECSTSSADEVLCNKPWLSSSEGAIKMPSDSKPGFITVQAPAADGEQHESRHPDLRSLVRDFVSSTNLFLGFAGLVTVASLWSTWGGDMFPAEGDPKGDPEYWTETELRRWLKLRNLQPASKMTRDELLERVKANMKPKTES</sequence>
<evidence type="ECO:0000313" key="13">
    <source>
        <dbReference type="Proteomes" id="UP001203852"/>
    </source>
</evidence>
<gene>
    <name evidence="12" type="ORF">EDD36DRAFT_464469</name>
</gene>
<evidence type="ECO:0000256" key="6">
    <source>
        <dbReference type="ARBA" id="ARBA00022989"/>
    </source>
</evidence>
<dbReference type="SFLD" id="SFLDS00052">
    <property type="entry name" value="Ferric_Reductase_Domain"/>
    <property type="match status" value="1"/>
</dbReference>
<dbReference type="Pfam" id="PF08022">
    <property type="entry name" value="FAD_binding_8"/>
    <property type="match status" value="1"/>
</dbReference>
<dbReference type="PANTHER" id="PTHR32361:SF3">
    <property type="entry name" value="REDUCTASE, PUTATIVE (AFU_ORTHOLOGUE AFUA_6G13750)-RELATED"/>
    <property type="match status" value="1"/>
</dbReference>
<feature type="transmembrane region" description="Helical" evidence="10">
    <location>
        <begin position="221"/>
        <end position="240"/>
    </location>
</feature>
<evidence type="ECO:0000259" key="11">
    <source>
        <dbReference type="PROSITE" id="PS51384"/>
    </source>
</evidence>